<evidence type="ECO:0000256" key="1">
    <source>
        <dbReference type="SAM" id="Coils"/>
    </source>
</evidence>
<name>A0A813VFZ0_9BILA</name>
<keyword evidence="4" id="KW-1185">Reference proteome</keyword>
<feature type="region of interest" description="Disordered" evidence="2">
    <location>
        <begin position="371"/>
        <end position="393"/>
    </location>
</feature>
<evidence type="ECO:0000313" key="3">
    <source>
        <dbReference type="EMBL" id="CAF0841188.1"/>
    </source>
</evidence>
<dbReference type="AlphaFoldDB" id="A0A813VFZ0"/>
<dbReference type="EMBL" id="CAJNOC010001167">
    <property type="protein sequence ID" value="CAF0841188.1"/>
    <property type="molecule type" value="Genomic_DNA"/>
</dbReference>
<evidence type="ECO:0008006" key="5">
    <source>
        <dbReference type="Google" id="ProtNLM"/>
    </source>
</evidence>
<feature type="compositionally biased region" description="Polar residues" evidence="2">
    <location>
        <begin position="384"/>
        <end position="393"/>
    </location>
</feature>
<proteinExistence type="predicted"/>
<organism evidence="3 4">
    <name type="scientific">Brachionus calyciflorus</name>
    <dbReference type="NCBI Taxonomy" id="104777"/>
    <lineage>
        <taxon>Eukaryota</taxon>
        <taxon>Metazoa</taxon>
        <taxon>Spiralia</taxon>
        <taxon>Gnathifera</taxon>
        <taxon>Rotifera</taxon>
        <taxon>Eurotatoria</taxon>
        <taxon>Monogononta</taxon>
        <taxon>Pseudotrocha</taxon>
        <taxon>Ploima</taxon>
        <taxon>Brachionidae</taxon>
        <taxon>Brachionus</taxon>
    </lineage>
</organism>
<evidence type="ECO:0000256" key="2">
    <source>
        <dbReference type="SAM" id="MobiDB-lite"/>
    </source>
</evidence>
<evidence type="ECO:0000313" key="4">
    <source>
        <dbReference type="Proteomes" id="UP000663879"/>
    </source>
</evidence>
<sequence>MSVESLQQSPSQMSQNDCIKLLETLFQSDQSPIVVDEAFKFFEKNFKTQPLIIYTLIDYYFEHGLKHKYESTSDPSYAESELFFTENSKTIIDLILCVSDDLSNKIFDRLGDKLSTSQTSASTNISLISTGNFLKLFDKTLYLLILITYKKKTWVNKLLNHNLLHLVMRIVLKGSSINELIAVQTSLLFVSLINAAPLTIFNNYIDNVFNVFACLFKYLSNLEHQISNDNISYRSVKWSVRLYFYVCYGFYANQFIQFLRKKDQFSINKDFLSSIIFYLRLHPALFKEKNDLEKQLKQLNDDISLEWRQYCLDPLCTNYNNSIQKLLKSSTTNLQNNLYQFFMLNEHNFTIGGSNDSVLTTPLSPSYVISSNRRSTLDTETSSKRNSSYQSSIPNTPTPILNSVFQFPPIEYFTFDNHERKLTQNFETNLNKNLTSHFMNENDDSTQTLNFEHKPYGKIEIKKSRLLKKKSYSEPILNIDFEKSDIYLRHKQVKSEMKDKNINEPDLSDVFVLRQKIFNSNLPLTTDSSTNTADDDSILHSSKFNLNNKSNSHESSDIVNAYFMSLNSPESVISDGKNQNVTISKLKQEINHLVIQLIYERNLRNRYEEDSNRLHFIKTERDQLIVEKKYLEKNLKQLVDKYKNEVEEFLNLQNSSEIRVYKTELEEQKEFIENLQKKLEQSETKLNQSLNQCQELKEKLREKSLEYDKIFQKFQNECNLKVKNDIDQNYTKSLRYS</sequence>
<gene>
    <name evidence="3" type="ORF">OXX778_LOCUS8464</name>
</gene>
<protein>
    <recommendedName>
        <fullName evidence="5">Hamartin</fullName>
    </recommendedName>
</protein>
<feature type="coiled-coil region" evidence="1">
    <location>
        <begin position="621"/>
        <end position="713"/>
    </location>
</feature>
<comment type="caution">
    <text evidence="3">The sequence shown here is derived from an EMBL/GenBank/DDBJ whole genome shotgun (WGS) entry which is preliminary data.</text>
</comment>
<accession>A0A813VFZ0</accession>
<dbReference type="OrthoDB" id="10485989at2759"/>
<reference evidence="3" key="1">
    <citation type="submission" date="2021-02" db="EMBL/GenBank/DDBJ databases">
        <authorList>
            <person name="Nowell W R."/>
        </authorList>
    </citation>
    <scope>NUCLEOTIDE SEQUENCE</scope>
    <source>
        <strain evidence="3">Ploen Becks lab</strain>
    </source>
</reference>
<keyword evidence="1" id="KW-0175">Coiled coil</keyword>
<dbReference type="Proteomes" id="UP000663879">
    <property type="component" value="Unassembled WGS sequence"/>
</dbReference>
<feature type="non-terminal residue" evidence="3">
    <location>
        <position position="737"/>
    </location>
</feature>